<accession>A0A1Q1FRA6</accession>
<evidence type="ECO:0000313" key="6">
    <source>
        <dbReference type="Proteomes" id="UP000292223"/>
    </source>
</evidence>
<dbReference type="EMBL" id="RKMZ01000012">
    <property type="protein sequence ID" value="ROX29614.1"/>
    <property type="molecule type" value="Genomic_DNA"/>
</dbReference>
<sequence length="210" mass="22178">MLKKSKTICFFAMLALALFPFISTGSSVYASESYNQKVNEIEKVVDNQLKKMENMTPAEKLDEVNRLLSQYEGATVNFADAISPDMPVLRNARPSTELRIVNGGLNFYAYNQAGINKLADLFAKLGLMEGASGGSGGIAAAIAGAMGIATGATAGLAAVVVALGSYASYRFATANGIMRDHEKDGDTKAGARITITETLDITNMGINAYA</sequence>
<evidence type="ECO:0000313" key="4">
    <source>
        <dbReference type="EMBL" id="RYU30715.1"/>
    </source>
</evidence>
<keyword evidence="1" id="KW-0732">Signal</keyword>
<dbReference type="Proteomes" id="UP000292223">
    <property type="component" value="Unassembled WGS sequence"/>
</dbReference>
<evidence type="ECO:0000313" key="2">
    <source>
        <dbReference type="EMBL" id="MDN3193864.1"/>
    </source>
</evidence>
<gene>
    <name evidence="3" type="ORF">EGW16_15065</name>
    <name evidence="4" type="ORF">EU507_13650</name>
    <name evidence="2" type="ORF">P0E79_15455</name>
</gene>
<feature type="chain" id="PRO_5044376118" evidence="1">
    <location>
        <begin position="31"/>
        <end position="210"/>
    </location>
</feature>
<dbReference type="RefSeq" id="WP_002358507.1">
    <property type="nucleotide sequence ID" value="NZ_CABGOF010000013.1"/>
</dbReference>
<evidence type="ECO:0000313" key="3">
    <source>
        <dbReference type="EMBL" id="ROX29614.1"/>
    </source>
</evidence>
<reference evidence="2" key="3">
    <citation type="journal article" date="2023" name="Pathogens">
        <title>Prevalence of Enterococcus spp. and the Whole-Genome Characteristics of Enterococcus faecium and Enterococcus faecalis Strains Isolated from Free-Living Birds in Poland.</title>
        <authorList>
            <person name="Kwit R."/>
            <person name="Zajac M."/>
            <person name="Smialowska-Weglinska A."/>
            <person name="Skarzynska M."/>
            <person name="Bomba A."/>
            <person name="Lalak A."/>
            <person name="Skrzypiec E."/>
            <person name="Wojdat D."/>
            <person name="Koza W."/>
            <person name="Mikos-Wojewoda E."/>
            <person name="Pasim P."/>
            <person name="Skora M."/>
            <person name="Polak M."/>
            <person name="Wiacek J."/>
            <person name="Wasyl D."/>
        </authorList>
    </citation>
    <scope>NUCLEOTIDE SEQUENCE</scope>
    <source>
        <strain evidence="2">691B_2</strain>
    </source>
</reference>
<name>A0A1Q1FRA6_ENTFL</name>
<feature type="signal peptide" evidence="1">
    <location>
        <begin position="1"/>
        <end position="30"/>
    </location>
</feature>
<evidence type="ECO:0000256" key="1">
    <source>
        <dbReference type="SAM" id="SignalP"/>
    </source>
</evidence>
<reference evidence="4 6" key="2">
    <citation type="submission" date="2019-02" db="EMBL/GenBank/DDBJ databases">
        <title>From farm to fork: dissemination of Tn554::fexA-optrA in linezolid-resistant Enterococcus faecalis clones from chicken feces and meat in Tunisia.</title>
        <authorList>
            <person name="Tedim A.P."/>
            <person name="Elghaieb H."/>
            <person name="Abbassi M.S."/>
            <person name="Novais C."/>
            <person name="Hassen A."/>
            <person name="Peixe L."/>
            <person name="Freitas A.R."/>
        </authorList>
    </citation>
    <scope>NUCLEOTIDE SEQUENCE [LARGE SCALE GENOMIC DNA]</scope>
    <source>
        <strain evidence="4 6">728T</strain>
    </source>
</reference>
<dbReference type="EMBL" id="SEWT01000010">
    <property type="protein sequence ID" value="RYU30715.1"/>
    <property type="molecule type" value="Genomic_DNA"/>
</dbReference>
<evidence type="ECO:0000313" key="5">
    <source>
        <dbReference type="Proteomes" id="UP000281488"/>
    </source>
</evidence>
<proteinExistence type="predicted"/>
<comment type="caution">
    <text evidence="4">The sequence shown here is derived from an EMBL/GenBank/DDBJ whole genome shotgun (WGS) entry which is preliminary data.</text>
</comment>
<dbReference type="EMBL" id="JAREWH010000044">
    <property type="protein sequence ID" value="MDN3193864.1"/>
    <property type="molecule type" value="Genomic_DNA"/>
</dbReference>
<protein>
    <submittedName>
        <fullName evidence="4">Uncharacterized protein</fullName>
    </submittedName>
</protein>
<dbReference type="Proteomes" id="UP000281488">
    <property type="component" value="Unassembled WGS sequence"/>
</dbReference>
<dbReference type="Proteomes" id="UP001173174">
    <property type="component" value="Unassembled WGS sequence"/>
</dbReference>
<reference evidence="2" key="4">
    <citation type="submission" date="2023-03" db="EMBL/GenBank/DDBJ databases">
        <authorList>
            <person name="Zajac M."/>
            <person name="Kwit R."/>
            <person name="Wasyl D."/>
        </authorList>
    </citation>
    <scope>NUCLEOTIDE SEQUENCE</scope>
    <source>
        <strain evidence="2">691B_2</strain>
    </source>
</reference>
<dbReference type="AlphaFoldDB" id="A0A1Q1FRA6"/>
<organism evidence="4 6">
    <name type="scientific">Enterococcus faecalis</name>
    <name type="common">Streptococcus faecalis</name>
    <dbReference type="NCBI Taxonomy" id="1351"/>
    <lineage>
        <taxon>Bacteria</taxon>
        <taxon>Bacillati</taxon>
        <taxon>Bacillota</taxon>
        <taxon>Bacilli</taxon>
        <taxon>Lactobacillales</taxon>
        <taxon>Enterococcaceae</taxon>
        <taxon>Enterococcus</taxon>
    </lineage>
</organism>
<reference evidence="3 5" key="1">
    <citation type="submission" date="2018-10" db="EMBL/GenBank/DDBJ databases">
        <title>Genotypes and phenotypes of Enterococci isolated from broiler chickens.</title>
        <authorList>
            <person name="Muhammad A.R."/>
            <person name="Diarra M.S."/>
        </authorList>
    </citation>
    <scope>NUCLEOTIDE SEQUENCE [LARGE SCALE GENOMIC DNA]</scope>
    <source>
        <strain evidence="3 5">LIT2 A36'</strain>
    </source>
</reference>